<name>A0ABZ1YB03_9ACTN</name>
<accession>A0ABZ1YB03</accession>
<dbReference type="EMBL" id="CP109207">
    <property type="protein sequence ID" value="WUU55607.1"/>
    <property type="molecule type" value="Genomic_DNA"/>
</dbReference>
<evidence type="ECO:0000313" key="1">
    <source>
        <dbReference type="EMBL" id="WUU55607.1"/>
    </source>
</evidence>
<protein>
    <recommendedName>
        <fullName evidence="2">GNAT family N-acetyltransferase</fullName>
    </recommendedName>
</protein>
<evidence type="ECO:0008006" key="2">
    <source>
        <dbReference type="Google" id="ProtNLM"/>
    </source>
</evidence>
<organism evidence="1">
    <name type="scientific">Streptomyces althioticus</name>
    <dbReference type="NCBI Taxonomy" id="83380"/>
    <lineage>
        <taxon>Bacteria</taxon>
        <taxon>Bacillati</taxon>
        <taxon>Actinomycetota</taxon>
        <taxon>Actinomycetes</taxon>
        <taxon>Kitasatosporales</taxon>
        <taxon>Streptomycetaceae</taxon>
        <taxon>Streptomyces</taxon>
        <taxon>Streptomyces althioticus group</taxon>
    </lineage>
</organism>
<sequence length="72" mass="8376">MAISLREVEDGDLPFFWEQLTDPEVQRMAAVTRKYHYGHGHFDRHWATVRADPAVLVRTVDVEIDLVHMTLS</sequence>
<dbReference type="RefSeq" id="WP_359577192.1">
    <property type="nucleotide sequence ID" value="NZ_CP109207.1"/>
</dbReference>
<gene>
    <name evidence="1" type="ORF">OIE82_21745</name>
</gene>
<reference evidence="1" key="1">
    <citation type="submission" date="2022-10" db="EMBL/GenBank/DDBJ databases">
        <title>The complete genomes of actinobacterial strains from the NBC collection.</title>
        <authorList>
            <person name="Joergensen T.S."/>
            <person name="Alvarez Arevalo M."/>
            <person name="Sterndorff E.B."/>
            <person name="Faurdal D."/>
            <person name="Vuksanovic O."/>
            <person name="Mourched A.-S."/>
            <person name="Charusanti P."/>
            <person name="Shaw S."/>
            <person name="Blin K."/>
            <person name="Weber T."/>
        </authorList>
    </citation>
    <scope>NUCLEOTIDE SEQUENCE [LARGE SCALE GENOMIC DNA]</scope>
    <source>
        <strain evidence="1">NBC 01686</strain>
    </source>
</reference>
<proteinExistence type="predicted"/>